<evidence type="ECO:0000259" key="4">
    <source>
        <dbReference type="Pfam" id="PF13472"/>
    </source>
</evidence>
<dbReference type="Pfam" id="PF13472">
    <property type="entry name" value="Lipase_GDSL_2"/>
    <property type="match status" value="1"/>
</dbReference>
<dbReference type="CDD" id="cd01821">
    <property type="entry name" value="Rhamnogalacturan_acetylesterase_like"/>
    <property type="match status" value="1"/>
</dbReference>
<feature type="signal peptide" evidence="3">
    <location>
        <begin position="1"/>
        <end position="27"/>
    </location>
</feature>
<dbReference type="PANTHER" id="PTHR43695:SF1">
    <property type="entry name" value="RHAMNOGALACTURONAN ACETYLESTERASE"/>
    <property type="match status" value="1"/>
</dbReference>
<organism evidence="5 6">
    <name type="scientific">Paraglaciecola algarum</name>
    <dbReference type="NCBI Taxonomy" id="3050085"/>
    <lineage>
        <taxon>Bacteria</taxon>
        <taxon>Pseudomonadati</taxon>
        <taxon>Pseudomonadota</taxon>
        <taxon>Gammaproteobacteria</taxon>
        <taxon>Alteromonadales</taxon>
        <taxon>Alteromonadaceae</taxon>
        <taxon>Paraglaciecola</taxon>
    </lineage>
</organism>
<keyword evidence="6" id="KW-1185">Reference proteome</keyword>
<sequence length="263" mass="30460">MYKRRLIQHFVCLIIVTSVLVKSTAFAKPQLFMAGDSTMAIKHPKDYPETGWGVPFSEFFSEQISVINLAKNGRSTRTFMAEGLWQKILDDLQKGDFVIIQFGHNDESAKKKDRYTTPQEYQNNLSLMIEQVRKKGAQPILMSSVTRRYFVSDKDNLIGETHPYSKLVRQVAEQTKVTFFDMDKITREYFQSMGDELSSLRFMHIKPSIHPNYPNGVKDNTHFNHLGAREVAQLVLAELKSSNHPLIQFVRKADPKHLTYRYH</sequence>
<accession>A0ABS9D9F0</accession>
<feature type="domain" description="SGNH hydrolase-type esterase" evidence="4">
    <location>
        <begin position="35"/>
        <end position="212"/>
    </location>
</feature>
<dbReference type="InterPro" id="IPR036514">
    <property type="entry name" value="SGNH_hydro_sf"/>
</dbReference>
<protein>
    <submittedName>
        <fullName evidence="5">Rhamnogalacturonan acetylesterase</fullName>
    </submittedName>
</protein>
<feature type="chain" id="PRO_5047095893" evidence="3">
    <location>
        <begin position="28"/>
        <end position="263"/>
    </location>
</feature>
<evidence type="ECO:0000313" key="5">
    <source>
        <dbReference type="EMBL" id="MCF2949593.1"/>
    </source>
</evidence>
<evidence type="ECO:0000256" key="1">
    <source>
        <dbReference type="ARBA" id="ARBA00008668"/>
    </source>
</evidence>
<proteinExistence type="inferred from homology"/>
<dbReference type="Gene3D" id="3.40.50.1110">
    <property type="entry name" value="SGNH hydrolase"/>
    <property type="match status" value="1"/>
</dbReference>
<evidence type="ECO:0000256" key="2">
    <source>
        <dbReference type="ARBA" id="ARBA00022801"/>
    </source>
</evidence>
<keyword evidence="3" id="KW-0732">Signal</keyword>
<comment type="similarity">
    <text evidence="1">Belongs to the 'GDSL' lipolytic enzyme family.</text>
</comment>
<reference evidence="5 6" key="1">
    <citation type="submission" date="2022-01" db="EMBL/GenBank/DDBJ databases">
        <title>Paraglaciecola sp. G1-23.</title>
        <authorList>
            <person name="Jin M.S."/>
            <person name="Han D.M."/>
            <person name="Kim H.M."/>
            <person name="Jeon C.O."/>
        </authorList>
    </citation>
    <scope>NUCLEOTIDE SEQUENCE [LARGE SCALE GENOMIC DNA]</scope>
    <source>
        <strain evidence="5 6">G1-23</strain>
    </source>
</reference>
<dbReference type="EMBL" id="JAKGAS010000009">
    <property type="protein sequence ID" value="MCF2949593.1"/>
    <property type="molecule type" value="Genomic_DNA"/>
</dbReference>
<dbReference type="InterPro" id="IPR037459">
    <property type="entry name" value="RhgT-like"/>
</dbReference>
<dbReference type="SUPFAM" id="SSF52266">
    <property type="entry name" value="SGNH hydrolase"/>
    <property type="match status" value="1"/>
</dbReference>
<name>A0ABS9D9F0_9ALTE</name>
<dbReference type="InterPro" id="IPR013830">
    <property type="entry name" value="SGNH_hydro"/>
</dbReference>
<evidence type="ECO:0000313" key="6">
    <source>
        <dbReference type="Proteomes" id="UP001521137"/>
    </source>
</evidence>
<dbReference type="Proteomes" id="UP001521137">
    <property type="component" value="Unassembled WGS sequence"/>
</dbReference>
<dbReference type="RefSeq" id="WP_235313697.1">
    <property type="nucleotide sequence ID" value="NZ_JAKGAS010000009.1"/>
</dbReference>
<keyword evidence="2" id="KW-0378">Hydrolase</keyword>
<comment type="caution">
    <text evidence="5">The sequence shown here is derived from an EMBL/GenBank/DDBJ whole genome shotgun (WGS) entry which is preliminary data.</text>
</comment>
<dbReference type="PANTHER" id="PTHR43695">
    <property type="entry name" value="PUTATIVE (AFU_ORTHOLOGUE AFUA_2G17250)-RELATED"/>
    <property type="match status" value="1"/>
</dbReference>
<gene>
    <name evidence="5" type="ORF">L0668_15840</name>
</gene>
<evidence type="ECO:0000256" key="3">
    <source>
        <dbReference type="SAM" id="SignalP"/>
    </source>
</evidence>